<evidence type="ECO:0000313" key="3">
    <source>
        <dbReference type="Proteomes" id="UP001159427"/>
    </source>
</evidence>
<dbReference type="EMBL" id="CALNXI010002321">
    <property type="protein sequence ID" value="CAH3186249.1"/>
    <property type="molecule type" value="Genomic_DNA"/>
</dbReference>
<evidence type="ECO:0000313" key="2">
    <source>
        <dbReference type="EMBL" id="CAH3186249.1"/>
    </source>
</evidence>
<comment type="caution">
    <text evidence="2">The sequence shown here is derived from an EMBL/GenBank/DDBJ whole genome shotgun (WGS) entry which is preliminary data.</text>
</comment>
<feature type="domain" description="GIY-YIG" evidence="1">
    <location>
        <begin position="25"/>
        <end position="95"/>
    </location>
</feature>
<dbReference type="Proteomes" id="UP001159427">
    <property type="component" value="Unassembled WGS sequence"/>
</dbReference>
<protein>
    <recommendedName>
        <fullName evidence="1">GIY-YIG domain-containing protein</fullName>
    </recommendedName>
</protein>
<evidence type="ECO:0000259" key="1">
    <source>
        <dbReference type="Pfam" id="PF01541"/>
    </source>
</evidence>
<keyword evidence="3" id="KW-1185">Reference proteome</keyword>
<organism evidence="2 3">
    <name type="scientific">Porites evermanni</name>
    <dbReference type="NCBI Taxonomy" id="104178"/>
    <lineage>
        <taxon>Eukaryota</taxon>
        <taxon>Metazoa</taxon>
        <taxon>Cnidaria</taxon>
        <taxon>Anthozoa</taxon>
        <taxon>Hexacorallia</taxon>
        <taxon>Scleractinia</taxon>
        <taxon>Fungiina</taxon>
        <taxon>Poritidae</taxon>
        <taxon>Porites</taxon>
    </lineage>
</organism>
<name>A0ABN8S450_9CNID</name>
<proteinExistence type="predicted"/>
<dbReference type="Pfam" id="PF01541">
    <property type="entry name" value="GIY-YIG"/>
    <property type="match status" value="1"/>
</dbReference>
<gene>
    <name evidence="2" type="ORF">PEVE_00016759</name>
</gene>
<sequence>MSLENTPKMEIVNSYLNSDFNSGEIYKIEFKNCDKVYIGNTTGELQTRLTQHLTNNKSPVYQYRLHKPTIKLLVNAPSKGKRELEKVEHEWIYDFSEKLGDQLLNKQGIKPKRQEVKYQAQMTAIDAFQKNKIQKLGKTLRIKDDVTKNLLYYDGTVDGRGYRNVAQCKQQPREEAISKLTKKQQELIKELTIDFN</sequence>
<dbReference type="CDD" id="cd00719">
    <property type="entry name" value="GIY-YIG_SF"/>
    <property type="match status" value="1"/>
</dbReference>
<dbReference type="InterPro" id="IPR000305">
    <property type="entry name" value="GIY-YIG_endonuc"/>
</dbReference>
<reference evidence="2 3" key="1">
    <citation type="submission" date="2022-05" db="EMBL/GenBank/DDBJ databases">
        <authorList>
            <consortium name="Genoscope - CEA"/>
            <person name="William W."/>
        </authorList>
    </citation>
    <scope>NUCLEOTIDE SEQUENCE [LARGE SCALE GENOMIC DNA]</scope>
</reference>
<accession>A0ABN8S450</accession>